<dbReference type="SMART" id="SM00421">
    <property type="entry name" value="HTH_LUXR"/>
    <property type="match status" value="1"/>
</dbReference>
<dbReference type="PROSITE" id="PS00622">
    <property type="entry name" value="HTH_LUXR_1"/>
    <property type="match status" value="1"/>
</dbReference>
<dbReference type="PROSITE" id="PS50043">
    <property type="entry name" value="HTH_LUXR_2"/>
    <property type="match status" value="1"/>
</dbReference>
<dbReference type="SUPFAM" id="SSF55785">
    <property type="entry name" value="PYP-like sensor domain (PAS domain)"/>
    <property type="match status" value="1"/>
</dbReference>
<dbReference type="AlphaFoldDB" id="G8R2P9"/>
<dbReference type="eggNOG" id="COG2197">
    <property type="taxonomic scope" value="Bacteria"/>
</dbReference>
<dbReference type="GO" id="GO:0003677">
    <property type="term" value="F:DNA binding"/>
    <property type="evidence" value="ECO:0007669"/>
    <property type="project" value="UniProtKB-KW"/>
</dbReference>
<evidence type="ECO:0000313" key="5">
    <source>
        <dbReference type="EMBL" id="AEV31854.1"/>
    </source>
</evidence>
<feature type="domain" description="HTH luxR-type" evidence="4">
    <location>
        <begin position="190"/>
        <end position="255"/>
    </location>
</feature>
<evidence type="ECO:0000256" key="1">
    <source>
        <dbReference type="ARBA" id="ARBA00023015"/>
    </source>
</evidence>
<dbReference type="Pfam" id="PF08447">
    <property type="entry name" value="PAS_3"/>
    <property type="match status" value="1"/>
</dbReference>
<dbReference type="PATRIC" id="fig|926562.3.peg.858"/>
<dbReference type="Gene3D" id="3.30.450.20">
    <property type="entry name" value="PAS domain"/>
    <property type="match status" value="1"/>
</dbReference>
<evidence type="ECO:0000256" key="2">
    <source>
        <dbReference type="ARBA" id="ARBA00023125"/>
    </source>
</evidence>
<dbReference type="PANTHER" id="PTHR44688">
    <property type="entry name" value="DNA-BINDING TRANSCRIPTIONAL ACTIVATOR DEVR_DOSR"/>
    <property type="match status" value="1"/>
</dbReference>
<dbReference type="PANTHER" id="PTHR44688:SF16">
    <property type="entry name" value="DNA-BINDING TRANSCRIPTIONAL ACTIVATOR DEVR_DOSR"/>
    <property type="match status" value="1"/>
</dbReference>
<dbReference type="EMBL" id="CP003156">
    <property type="protein sequence ID" value="AEV31854.1"/>
    <property type="molecule type" value="Genomic_DNA"/>
</dbReference>
<evidence type="ECO:0000259" key="4">
    <source>
        <dbReference type="PROSITE" id="PS50043"/>
    </source>
</evidence>
<sequence>MDSDLLDFYNEIFETNYNLDREEVIVHIKKLKELDKFLPPSSSFFILSDTPNNNFPYVSKNFVTNLGLDPELMNSVGVPYWLGHHHPDDLPVWMQILQDLMGYTLTEVKPEDRKKLSYTWTFRVRTAAGNFVNLFEHMVPMELDAEGKPVIGLAHITVVGDGEALPLKCSVKKLNDNNEYETLLTKNYSQILLSDGVTNRERDIIRLLALGNNSKQISQKLFISPHTVDTHRRNILKKLKVSSTGELVAYFTQQQLF</sequence>
<proteinExistence type="predicted"/>
<dbReference type="InterPro" id="IPR035965">
    <property type="entry name" value="PAS-like_dom_sf"/>
</dbReference>
<dbReference type="CDD" id="cd06170">
    <property type="entry name" value="LuxR_C_like"/>
    <property type="match status" value="1"/>
</dbReference>
<dbReference type="Proteomes" id="UP000005631">
    <property type="component" value="Chromosome"/>
</dbReference>
<evidence type="ECO:0000313" key="6">
    <source>
        <dbReference type="Proteomes" id="UP000005631"/>
    </source>
</evidence>
<dbReference type="SUPFAM" id="SSF46894">
    <property type="entry name" value="C-terminal effector domain of the bipartite response regulators"/>
    <property type="match status" value="1"/>
</dbReference>
<dbReference type="InterPro" id="IPR000792">
    <property type="entry name" value="Tscrpt_reg_LuxR_C"/>
</dbReference>
<dbReference type="GO" id="GO:0006355">
    <property type="term" value="P:regulation of DNA-templated transcription"/>
    <property type="evidence" value="ECO:0007669"/>
    <property type="project" value="InterPro"/>
</dbReference>
<dbReference type="Gene3D" id="1.10.10.10">
    <property type="entry name" value="Winged helix-like DNA-binding domain superfamily/Winged helix DNA-binding domain"/>
    <property type="match status" value="1"/>
</dbReference>
<keyword evidence="2 5" id="KW-0238">DNA-binding</keyword>
<dbReference type="HOGENOM" id="CLU_090315_1_1_10"/>
<dbReference type="InterPro" id="IPR013655">
    <property type="entry name" value="PAS_fold_3"/>
</dbReference>
<dbReference type="InterPro" id="IPR036388">
    <property type="entry name" value="WH-like_DNA-bd_sf"/>
</dbReference>
<dbReference type="STRING" id="926562.Oweho_0841"/>
<gene>
    <name evidence="5" type="ordered locus">Oweho_0841</name>
</gene>
<keyword evidence="1" id="KW-0805">Transcription regulation</keyword>
<reference evidence="5 6" key="1">
    <citation type="journal article" date="2012" name="Stand. Genomic Sci.">
        <title>Genome sequence of the orange-pigmented seawater bacterium Owenweeksia hongkongensis type strain (UST20020801(T)).</title>
        <authorList>
            <person name="Riedel T."/>
            <person name="Held B."/>
            <person name="Nolan M."/>
            <person name="Lucas S."/>
            <person name="Lapidus A."/>
            <person name="Tice H."/>
            <person name="Del Rio T.G."/>
            <person name="Cheng J.F."/>
            <person name="Han C."/>
            <person name="Tapia R."/>
            <person name="Goodwin L.A."/>
            <person name="Pitluck S."/>
            <person name="Liolios K."/>
            <person name="Mavromatis K."/>
            <person name="Pagani I."/>
            <person name="Ivanova N."/>
            <person name="Mikhailova N."/>
            <person name="Pati A."/>
            <person name="Chen A."/>
            <person name="Palaniappan K."/>
            <person name="Rohde M."/>
            <person name="Tindall B.J."/>
            <person name="Detter J.C."/>
            <person name="Goker M."/>
            <person name="Woyke T."/>
            <person name="Bristow J."/>
            <person name="Eisen J.A."/>
            <person name="Markowitz V."/>
            <person name="Hugenholtz P."/>
            <person name="Klenk H.P."/>
            <person name="Kyrpides N.C."/>
        </authorList>
    </citation>
    <scope>NUCLEOTIDE SEQUENCE</scope>
    <source>
        <strain evidence="6">DSM 17368 / JCM 12287 / NRRL B-23963</strain>
    </source>
</reference>
<keyword evidence="3" id="KW-0804">Transcription</keyword>
<dbReference type="InterPro" id="IPR016032">
    <property type="entry name" value="Sig_transdc_resp-reg_C-effctor"/>
</dbReference>
<organism evidence="5 6">
    <name type="scientific">Owenweeksia hongkongensis (strain DSM 17368 / CIP 108786 / JCM 12287 / NRRL B-23963 / UST20020801)</name>
    <dbReference type="NCBI Taxonomy" id="926562"/>
    <lineage>
        <taxon>Bacteria</taxon>
        <taxon>Pseudomonadati</taxon>
        <taxon>Bacteroidota</taxon>
        <taxon>Flavobacteriia</taxon>
        <taxon>Flavobacteriales</taxon>
        <taxon>Owenweeksiaceae</taxon>
        <taxon>Owenweeksia</taxon>
    </lineage>
</organism>
<dbReference type="PRINTS" id="PR00038">
    <property type="entry name" value="HTHLUXR"/>
</dbReference>
<dbReference type="KEGG" id="oho:Oweho_0841"/>
<accession>G8R2P9</accession>
<name>G8R2P9_OWEHD</name>
<keyword evidence="6" id="KW-1185">Reference proteome</keyword>
<evidence type="ECO:0000256" key="3">
    <source>
        <dbReference type="ARBA" id="ARBA00023163"/>
    </source>
</evidence>
<dbReference type="Pfam" id="PF00196">
    <property type="entry name" value="GerE"/>
    <property type="match status" value="1"/>
</dbReference>
<protein>
    <submittedName>
        <fullName evidence="5">Response regulator containing a CheY-like receiver domain and an HTH DNA-binding domain</fullName>
    </submittedName>
</protein>